<evidence type="ECO:0000259" key="6">
    <source>
        <dbReference type="Pfam" id="PF00881"/>
    </source>
</evidence>
<dbReference type="InterPro" id="IPR029479">
    <property type="entry name" value="Nitroreductase"/>
</dbReference>
<dbReference type="Gene3D" id="3.40.109.10">
    <property type="entry name" value="NADH Oxidase"/>
    <property type="match status" value="1"/>
</dbReference>
<gene>
    <name evidence="7" type="ORF">AAAT87_12370</name>
</gene>
<comment type="cofactor">
    <cofactor evidence="1">
        <name>FMN</name>
        <dbReference type="ChEBI" id="CHEBI:58210"/>
    </cofactor>
</comment>
<reference evidence="7 8" key="1">
    <citation type="submission" date="2024-04" db="EMBL/GenBank/DDBJ databases">
        <title>Human intestinal bacterial collection.</title>
        <authorList>
            <person name="Pauvert C."/>
            <person name="Hitch T.C.A."/>
            <person name="Clavel T."/>
        </authorList>
    </citation>
    <scope>NUCLEOTIDE SEQUENCE [LARGE SCALE GENOMIC DNA]</scope>
    <source>
        <strain evidence="7 8">CLA-AA-H174</strain>
    </source>
</reference>
<dbReference type="InterPro" id="IPR000415">
    <property type="entry name" value="Nitroreductase-like"/>
</dbReference>
<keyword evidence="5" id="KW-0560">Oxidoreductase</keyword>
<evidence type="ECO:0000256" key="2">
    <source>
        <dbReference type="ARBA" id="ARBA00007118"/>
    </source>
</evidence>
<dbReference type="EMBL" id="JBBNGE010000051">
    <property type="protein sequence ID" value="MEQ2509054.1"/>
    <property type="molecule type" value="Genomic_DNA"/>
</dbReference>
<accession>A0ABV1G1E2</accession>
<comment type="similarity">
    <text evidence="2">Belongs to the nitroreductase family.</text>
</comment>
<keyword evidence="3" id="KW-0285">Flavoprotein</keyword>
<dbReference type="Proteomes" id="UP001465717">
    <property type="component" value="Unassembled WGS sequence"/>
</dbReference>
<feature type="domain" description="Nitroreductase" evidence="6">
    <location>
        <begin position="161"/>
        <end position="213"/>
    </location>
</feature>
<evidence type="ECO:0000313" key="7">
    <source>
        <dbReference type="EMBL" id="MEQ2509054.1"/>
    </source>
</evidence>
<evidence type="ECO:0000256" key="5">
    <source>
        <dbReference type="ARBA" id="ARBA00023002"/>
    </source>
</evidence>
<evidence type="ECO:0000313" key="8">
    <source>
        <dbReference type="Proteomes" id="UP001465717"/>
    </source>
</evidence>
<name>A0ABV1G1E2_9BACT</name>
<dbReference type="PANTHER" id="PTHR43673:SF2">
    <property type="entry name" value="NITROREDUCTASE"/>
    <property type="match status" value="1"/>
</dbReference>
<organism evidence="7 8">
    <name type="scientific">Segatella sinensis</name>
    <dbReference type="NCBI Taxonomy" id="3085167"/>
    <lineage>
        <taxon>Bacteria</taxon>
        <taxon>Pseudomonadati</taxon>
        <taxon>Bacteroidota</taxon>
        <taxon>Bacteroidia</taxon>
        <taxon>Bacteroidales</taxon>
        <taxon>Prevotellaceae</taxon>
        <taxon>Segatella</taxon>
    </lineage>
</organism>
<keyword evidence="8" id="KW-1185">Reference proteome</keyword>
<dbReference type="PANTHER" id="PTHR43673">
    <property type="entry name" value="NAD(P)H NITROREDUCTASE YDGI-RELATED"/>
    <property type="match status" value="1"/>
</dbReference>
<evidence type="ECO:0000256" key="3">
    <source>
        <dbReference type="ARBA" id="ARBA00022630"/>
    </source>
</evidence>
<proteinExistence type="inferred from homology"/>
<dbReference type="SUPFAM" id="SSF55469">
    <property type="entry name" value="FMN-dependent nitroreductase-like"/>
    <property type="match status" value="1"/>
</dbReference>
<evidence type="ECO:0000256" key="4">
    <source>
        <dbReference type="ARBA" id="ARBA00022643"/>
    </source>
</evidence>
<evidence type="ECO:0000256" key="1">
    <source>
        <dbReference type="ARBA" id="ARBA00001917"/>
    </source>
</evidence>
<dbReference type="RefSeq" id="WP_349226573.1">
    <property type="nucleotide sequence ID" value="NZ_JBBNFG020000029.1"/>
</dbReference>
<dbReference type="CDD" id="cd02062">
    <property type="entry name" value="Nitro_FMN_reductase"/>
    <property type="match status" value="1"/>
</dbReference>
<sequence length="329" mass="37828">MKKNILQRIERKLFRKVLDKSECKNNFIYDFNTYFANCLDGNNGKDQILSHVMLSVHQLEKGMSFTKSARIFGEEKALSIVKNLRSFTKKYGNHQIVSLATNVLATYLSNPNSTKNEQSRNIIASYIEENKVMLGQYTIGTKVVKEPPAFDEQKINEFFFSRNSVREFSDEPITDKEIMKVMEFASCTPTACNRQTSRVHVYRDKALMNKLIENQLGNQNWCDNATAIFVITSNVSCFNSSYEHVQAFVDGGLYAMNFEWGLHLYHIASCYKMYVRLAEVDKEFHEISGIPDNEFPIVLILAGHYKKEPIISPKSARLPIEKGLNLFIH</sequence>
<comment type="caution">
    <text evidence="7">The sequence shown here is derived from an EMBL/GenBank/DDBJ whole genome shotgun (WGS) entry which is preliminary data.</text>
</comment>
<protein>
    <submittedName>
        <fullName evidence="7">Nitroreductase family protein</fullName>
    </submittedName>
</protein>
<dbReference type="Pfam" id="PF00881">
    <property type="entry name" value="Nitroreductase"/>
    <property type="match status" value="1"/>
</dbReference>
<keyword evidence="4" id="KW-0288">FMN</keyword>